<reference evidence="2 3" key="1">
    <citation type="journal article" date="2019" name="Int. J. Syst. Evol. Microbiol.">
        <title>The Global Catalogue of Microorganisms (GCM) 10K type strain sequencing project: providing services to taxonomists for standard genome sequencing and annotation.</title>
        <authorList>
            <consortium name="The Broad Institute Genomics Platform"/>
            <consortium name="The Broad Institute Genome Sequencing Center for Infectious Disease"/>
            <person name="Wu L."/>
            <person name="Ma J."/>
        </authorList>
    </citation>
    <scope>NUCLEOTIDE SEQUENCE [LARGE SCALE GENOMIC DNA]</scope>
    <source>
        <strain evidence="2 3">JCM 14969</strain>
    </source>
</reference>
<keyword evidence="1" id="KW-0812">Transmembrane</keyword>
<evidence type="ECO:0000313" key="3">
    <source>
        <dbReference type="Proteomes" id="UP001500393"/>
    </source>
</evidence>
<evidence type="ECO:0000313" key="2">
    <source>
        <dbReference type="EMBL" id="GAA1579399.1"/>
    </source>
</evidence>
<name>A0ABN2DNA5_9ACTN</name>
<organism evidence="2 3">
    <name type="scientific">Kribbella sancticallisti</name>
    <dbReference type="NCBI Taxonomy" id="460087"/>
    <lineage>
        <taxon>Bacteria</taxon>
        <taxon>Bacillati</taxon>
        <taxon>Actinomycetota</taxon>
        <taxon>Actinomycetes</taxon>
        <taxon>Propionibacteriales</taxon>
        <taxon>Kribbellaceae</taxon>
        <taxon>Kribbella</taxon>
    </lineage>
</organism>
<gene>
    <name evidence="2" type="ORF">GCM10009789_36410</name>
</gene>
<feature type="transmembrane region" description="Helical" evidence="1">
    <location>
        <begin position="44"/>
        <end position="63"/>
    </location>
</feature>
<evidence type="ECO:0000256" key="1">
    <source>
        <dbReference type="SAM" id="Phobius"/>
    </source>
</evidence>
<keyword evidence="3" id="KW-1185">Reference proteome</keyword>
<proteinExistence type="predicted"/>
<protein>
    <submittedName>
        <fullName evidence="2">Uncharacterized protein</fullName>
    </submittedName>
</protein>
<keyword evidence="1" id="KW-0472">Membrane</keyword>
<keyword evidence="1" id="KW-1133">Transmembrane helix</keyword>
<comment type="caution">
    <text evidence="2">The sequence shown here is derived from an EMBL/GenBank/DDBJ whole genome shotgun (WGS) entry which is preliminary data.</text>
</comment>
<accession>A0ABN2DNA5</accession>
<dbReference type="Proteomes" id="UP001500393">
    <property type="component" value="Unassembled WGS sequence"/>
</dbReference>
<sequence>MLAVTALALVWTGHVLTWAWLAERLAAAVIVAGAVLPGVPLKPGGRTRLVAAGLVIALAVLALR</sequence>
<dbReference type="EMBL" id="BAAAOS010000020">
    <property type="protein sequence ID" value="GAA1579399.1"/>
    <property type="molecule type" value="Genomic_DNA"/>
</dbReference>